<dbReference type="SUPFAM" id="SSF56988">
    <property type="entry name" value="Anthrax protective antigen"/>
    <property type="match status" value="1"/>
</dbReference>
<evidence type="ECO:0000256" key="1">
    <source>
        <dbReference type="SAM" id="MobiDB-lite"/>
    </source>
</evidence>
<dbReference type="Pfam" id="PF03495">
    <property type="entry name" value="Binary_toxB"/>
    <property type="match status" value="1"/>
</dbReference>
<dbReference type="InterPro" id="IPR011658">
    <property type="entry name" value="PA14_dom"/>
</dbReference>
<organism evidence="4">
    <name type="scientific">Clostridium perfringens</name>
    <dbReference type="NCBI Taxonomy" id="1502"/>
    <lineage>
        <taxon>Bacteria</taxon>
        <taxon>Bacillati</taxon>
        <taxon>Bacillota</taxon>
        <taxon>Clostridia</taxon>
        <taxon>Eubacteriales</taxon>
        <taxon>Clostridiaceae</taxon>
        <taxon>Clostridium</taxon>
    </lineage>
</organism>
<evidence type="ECO:0000259" key="3">
    <source>
        <dbReference type="SMART" id="SM00758"/>
    </source>
</evidence>
<reference evidence="4" key="1">
    <citation type="submission" date="2018-12" db="EMBL/GenBank/DDBJ databases">
        <title>Identification of novel toxin homologs and associated mobile genetic elements in Clostridium perfringens.</title>
        <authorList>
            <person name="Moore R.J."/>
            <person name="Lacey J.A."/>
            <person name="Johanesen P.A."/>
            <person name="Lyras D."/>
        </authorList>
    </citation>
    <scope>NUCLEOTIDE SEQUENCE</scope>
    <source>
        <strain evidence="4">T22</strain>
    </source>
</reference>
<feature type="region of interest" description="Disordered" evidence="1">
    <location>
        <begin position="312"/>
        <end position="332"/>
    </location>
</feature>
<evidence type="ECO:0000256" key="2">
    <source>
        <dbReference type="SAM" id="SignalP"/>
    </source>
</evidence>
<dbReference type="InterPro" id="IPR035088">
    <property type="entry name" value="PA_Ca-bd"/>
</dbReference>
<dbReference type="AlphaFoldDB" id="A0A411AM37"/>
<feature type="chain" id="PRO_5019579083" evidence="2">
    <location>
        <begin position="29"/>
        <end position="873"/>
    </location>
</feature>
<evidence type="ECO:0000313" key="4">
    <source>
        <dbReference type="EMBL" id="QAX89010.1"/>
    </source>
</evidence>
<sequence length="873" mass="98444">MNMQIKKVFSFLALTAMISQTLVYPVYAQSSTQNYDNNGREIINEDTLPSNGLMGYYFSDEHFKDLELMAPIQNDGLTFEEKKIDKLLTKDKSIKSIRWTGRIIPSEDGEYTLSTDRDDVLMQISTKDDIAKTLNVNMRKGQEYNIRIELQDPNLGSIENLLSPKLYWELNGNKTIIPEENLFLRDYSRIDENDPFIPNNNFFDLKFMENWEDEDLDTDNDNIPDAYEVNGYTIKDSIAVKWDDSFEEQGYKRYVSSYLESHTAGDPYTDYEKASGSFDRAIKNEARDPLVAAYPIVGVGMEKLIISTNEHASTDQGKTVSRATTNSKTDSNTAGVSVSVGYQNGFTGSITTNYSHTTDNSTSVQDSNGESWNTGLSINKGESAYINANIRYYNTGTAPMYKVTPTTNLVLDGETLATIKAQDNQIGNNLSPNETYPKKGLSPLALNTMDQFSSRLIPINYDQLKKLDAGKQIKLETTQVSGNYATKNSQGQIVTEGNNWSDYISQIDSISASIILDTGNETFERRVTAKDSSDPEDKTPELTIGEAIEKAFGATKNDGLLYFNGIPIDESCVELIFDDNTANTIKYNLKTLDDKKIYNVKLERGMNILIKTPSYFTDFDGYNTFYNSWSNVNTQNQDGLQGAANKVIGETKIIIPMSNLKPYKRYVFSGYSKDPAASNSITVNIKAKDQKTDYLIPEKEYTKFSYEFETTEKDSSNIEITLTCSGSIFLDNLSITELNSTPEILKETGGKVPSDQEIIDSHEKYAGNIRLDPNTGNTYIDGIYFEPTQTNKEVLDYIQKYRVEATLQYSGFKDIGTKDKEIRNYLGDPDQPKTNYVNLRSYFTGGENVMTYRKLRIYAITPDDRELLVFSVN</sequence>
<dbReference type="EMBL" id="MK285065">
    <property type="protein sequence ID" value="QAX89010.1"/>
    <property type="molecule type" value="Genomic_DNA"/>
</dbReference>
<gene>
    <name evidence="4" type="primary">ilpB</name>
</gene>
<dbReference type="SMART" id="SM00758">
    <property type="entry name" value="PA14"/>
    <property type="match status" value="1"/>
</dbReference>
<dbReference type="Pfam" id="PF17476">
    <property type="entry name" value="Binary_toxB_3"/>
    <property type="match status" value="1"/>
</dbReference>
<dbReference type="GO" id="GO:0005576">
    <property type="term" value="C:extracellular region"/>
    <property type="evidence" value="ECO:0007669"/>
    <property type="project" value="InterPro"/>
</dbReference>
<dbReference type="Gene3D" id="3.90.182.10">
    <property type="entry name" value="Toxin - Anthrax Protective Antigen,domain 1"/>
    <property type="match status" value="1"/>
</dbReference>
<dbReference type="InterPro" id="IPR003896">
    <property type="entry name" value="Bacterial_exotoxin_B"/>
</dbReference>
<dbReference type="InterPro" id="IPR027439">
    <property type="entry name" value="PA_heptamer_dom"/>
</dbReference>
<proteinExistence type="predicted"/>
<dbReference type="Gene3D" id="3.10.20.110">
    <property type="match status" value="1"/>
</dbReference>
<dbReference type="Gene3D" id="2.60.120.240">
    <property type="entry name" value="Protective antigen, heptamerisation domain"/>
    <property type="match status" value="1"/>
</dbReference>
<dbReference type="InterPro" id="IPR035331">
    <property type="entry name" value="Binary_toxB_3"/>
</dbReference>
<feature type="signal peptide" evidence="2">
    <location>
        <begin position="1"/>
        <end position="28"/>
    </location>
</feature>
<dbReference type="Pfam" id="PF17475">
    <property type="entry name" value="Binary_toxB_2"/>
    <property type="match status" value="1"/>
</dbReference>
<protein>
    <submittedName>
        <fullName evidence="4">Iota-like protein component B</fullName>
    </submittedName>
</protein>
<accession>A0A411AM37</accession>
<keyword evidence="2" id="KW-0732">Signal</keyword>
<dbReference type="GO" id="GO:0051260">
    <property type="term" value="P:protein homooligomerization"/>
    <property type="evidence" value="ECO:0007669"/>
    <property type="project" value="InterPro"/>
</dbReference>
<name>A0A411AM37_CLOPF</name>
<dbReference type="InterPro" id="IPR037149">
    <property type="entry name" value="PA_heptamer_dom_sf"/>
</dbReference>
<feature type="domain" description="PA14" evidence="3">
    <location>
        <begin position="49"/>
        <end position="181"/>
    </location>
</feature>
<dbReference type="PRINTS" id="PR01391">
    <property type="entry name" value="BINARYTOXINB"/>
</dbReference>